<keyword evidence="2" id="KW-0812">Transmembrane</keyword>
<evidence type="ECO:0000256" key="2">
    <source>
        <dbReference type="SAM" id="Phobius"/>
    </source>
</evidence>
<feature type="compositionally biased region" description="Basic and acidic residues" evidence="1">
    <location>
        <begin position="175"/>
        <end position="193"/>
    </location>
</feature>
<comment type="caution">
    <text evidence="3">The sequence shown here is derived from an EMBL/GenBank/DDBJ whole genome shotgun (WGS) entry which is preliminary data.</text>
</comment>
<proteinExistence type="predicted"/>
<keyword evidence="2" id="KW-1133">Transmembrane helix</keyword>
<keyword evidence="4" id="KW-1185">Reference proteome</keyword>
<evidence type="ECO:0000313" key="3">
    <source>
        <dbReference type="EMBL" id="CAH3149997.1"/>
    </source>
</evidence>
<protein>
    <recommendedName>
        <fullName evidence="5">Receptor ligand binding region domain-containing protein</fullName>
    </recommendedName>
</protein>
<feature type="transmembrane region" description="Helical" evidence="2">
    <location>
        <begin position="246"/>
        <end position="268"/>
    </location>
</feature>
<keyword evidence="2" id="KW-0472">Membrane</keyword>
<evidence type="ECO:0000256" key="1">
    <source>
        <dbReference type="SAM" id="MobiDB-lite"/>
    </source>
</evidence>
<evidence type="ECO:0000313" key="4">
    <source>
        <dbReference type="Proteomes" id="UP001159405"/>
    </source>
</evidence>
<feature type="transmembrane region" description="Helical" evidence="2">
    <location>
        <begin position="657"/>
        <end position="672"/>
    </location>
</feature>
<gene>
    <name evidence="3" type="ORF">PLOB_00047358</name>
</gene>
<feature type="compositionally biased region" description="Basic and acidic residues" evidence="1">
    <location>
        <begin position="688"/>
        <end position="706"/>
    </location>
</feature>
<accession>A0ABN8PT72</accession>
<feature type="non-terminal residue" evidence="3">
    <location>
        <position position="1"/>
    </location>
</feature>
<sequence length="867" mass="98402">LKSPSVESFIRASTTSNSVKCLAVYLNLTNACQTLDDVSKVKAQVPKIALVTLVNESTRTLQELAGNVQNAGYSVLIYFAASYAIATVNNSKNEVLIPVAIEDMTGPWTDDSWYSTLSNADLTYVEIFAYTDELTKMKSYLKRLYFWFLIGPLITLEWIRRTRKFCWMSDSQDDQREAEERTTENESEIRTMEEGENGTEESRQLLPPNYQGSSVNQRSCEEQPLLDVEYTRQPRRIGRVKSLKKFIYKGVLCFSYLILIIAALPIGISIGGSLNNLKLTALRTVAIGLTLKVSFSSSMHIIRKLNKPVESLFEGLSETIQTKKVSVFHDYNQPFPTLSAPPESLLVCVTCVKKVKGEATLFYVFISLFSLLINKYSKHKLTIIRCQSQRLIWRRSESYNVLLIGNRKSEVGSRKSEDPSRVNIMLKQHLVLVTKMSGKCFVIGSCICFLVVSFIILSAGVGFLLLYMGNLYDSMPNVFDNGEFVLILWPVQGETRFRHYSNNSYSKELTAELKSPSVESFIRASTTSNSVKCLAVYLNLTNACQTLDDVSKVKAQVPKIALITLVNESTCTLQELAGNVQNAGYSVLIYFAASHAMAIVKNISKNKVLIPVAIEDMTDQPPDYSWYSTLSNTDLTYVDIFAYTDELTKMKSYLKRLYFWFLIGPLITLEWMRRTRKFCWMSDSQDDQREAEERTTENESEIRTMEEGENGTEESRQLLPPNYQGSSVNQRSCEEQPLLDAEYTRQPRRIGRVKSLKKFFYKGVLCFCYLILIIAALPIAISIGDYSFFRFDHSAFPGFLRDSGVISFLSDLQHKLCQTDLNGCLAFAIIVFLWSPIQIFCFLLYSRLACTSTWVVPINVLKLIRSD</sequence>
<organism evidence="3 4">
    <name type="scientific">Porites lobata</name>
    <dbReference type="NCBI Taxonomy" id="104759"/>
    <lineage>
        <taxon>Eukaryota</taxon>
        <taxon>Metazoa</taxon>
        <taxon>Cnidaria</taxon>
        <taxon>Anthozoa</taxon>
        <taxon>Hexacorallia</taxon>
        <taxon>Scleractinia</taxon>
        <taxon>Fungiina</taxon>
        <taxon>Poritidae</taxon>
        <taxon>Porites</taxon>
    </lineage>
</organism>
<feature type="non-terminal residue" evidence="3">
    <location>
        <position position="867"/>
    </location>
</feature>
<reference evidence="3 4" key="1">
    <citation type="submission" date="2022-05" db="EMBL/GenBank/DDBJ databases">
        <authorList>
            <consortium name="Genoscope - CEA"/>
            <person name="William W."/>
        </authorList>
    </citation>
    <scope>NUCLEOTIDE SEQUENCE [LARGE SCALE GENOMIC DNA]</scope>
</reference>
<feature type="region of interest" description="Disordered" evidence="1">
    <location>
        <begin position="175"/>
        <end position="216"/>
    </location>
</feature>
<dbReference type="EMBL" id="CALNXK010000088">
    <property type="protein sequence ID" value="CAH3149997.1"/>
    <property type="molecule type" value="Genomic_DNA"/>
</dbReference>
<feature type="transmembrane region" description="Helical" evidence="2">
    <location>
        <begin position="759"/>
        <end position="781"/>
    </location>
</feature>
<feature type="transmembrane region" description="Helical" evidence="2">
    <location>
        <begin position="440"/>
        <end position="467"/>
    </location>
</feature>
<evidence type="ECO:0008006" key="5">
    <source>
        <dbReference type="Google" id="ProtNLM"/>
    </source>
</evidence>
<name>A0ABN8PT72_9CNID</name>
<feature type="transmembrane region" description="Helical" evidence="2">
    <location>
        <begin position="825"/>
        <end position="845"/>
    </location>
</feature>
<dbReference type="Proteomes" id="UP001159405">
    <property type="component" value="Unassembled WGS sequence"/>
</dbReference>
<feature type="region of interest" description="Disordered" evidence="1">
    <location>
        <begin position="688"/>
        <end position="729"/>
    </location>
</feature>
<feature type="transmembrane region" description="Helical" evidence="2">
    <location>
        <begin position="144"/>
        <end position="159"/>
    </location>
</feature>